<dbReference type="OrthoDB" id="9762009at2"/>
<keyword evidence="3 6" id="KW-0812">Transmembrane</keyword>
<comment type="subcellular location">
    <subcellularLocation>
        <location evidence="1">Cell membrane</location>
        <topology evidence="1">Multi-pass membrane protein</topology>
    </subcellularLocation>
</comment>
<dbReference type="Pfam" id="PF13396">
    <property type="entry name" value="PLDc_N"/>
    <property type="match status" value="1"/>
</dbReference>
<feature type="transmembrane region" description="Helical" evidence="6">
    <location>
        <begin position="34"/>
        <end position="55"/>
    </location>
</feature>
<dbReference type="InterPro" id="IPR025202">
    <property type="entry name" value="PLD-like_dom"/>
</dbReference>
<evidence type="ECO:0000256" key="4">
    <source>
        <dbReference type="ARBA" id="ARBA00022989"/>
    </source>
</evidence>
<dbReference type="GO" id="GO:0032049">
    <property type="term" value="P:cardiolipin biosynthetic process"/>
    <property type="evidence" value="ECO:0007669"/>
    <property type="project" value="UniProtKB-ARBA"/>
</dbReference>
<evidence type="ECO:0000256" key="3">
    <source>
        <dbReference type="ARBA" id="ARBA00022692"/>
    </source>
</evidence>
<dbReference type="CDD" id="cd09110">
    <property type="entry name" value="PLDc_CLS_1"/>
    <property type="match status" value="1"/>
</dbReference>
<reference evidence="8 9" key="1">
    <citation type="submission" date="2019-03" db="EMBL/GenBank/DDBJ databases">
        <title>Genomic Encyclopedia of Archaeal and Bacterial Type Strains, Phase II (KMG-II): from individual species to whole genera.</title>
        <authorList>
            <person name="Goeker M."/>
        </authorList>
    </citation>
    <scope>NUCLEOTIDE SEQUENCE [LARGE SCALE GENOMIC DNA]</scope>
    <source>
        <strain evidence="8 9">ATCC 700618</strain>
    </source>
</reference>
<feature type="domain" description="PLD phosphodiesterase" evidence="7">
    <location>
        <begin position="414"/>
        <end position="441"/>
    </location>
</feature>
<dbReference type="Gene3D" id="3.30.870.10">
    <property type="entry name" value="Endonuclease Chain A"/>
    <property type="match status" value="2"/>
</dbReference>
<feature type="domain" description="PLD phosphodiesterase" evidence="7">
    <location>
        <begin position="234"/>
        <end position="261"/>
    </location>
</feature>
<dbReference type="SMART" id="SM00155">
    <property type="entry name" value="PLDc"/>
    <property type="match status" value="2"/>
</dbReference>
<dbReference type="PANTHER" id="PTHR21248">
    <property type="entry name" value="CARDIOLIPIN SYNTHASE"/>
    <property type="match status" value="1"/>
</dbReference>
<dbReference type="AlphaFoldDB" id="A0A4R6ICC2"/>
<dbReference type="EMBL" id="SNWN01000015">
    <property type="protein sequence ID" value="TDO19138.1"/>
    <property type="molecule type" value="Genomic_DNA"/>
</dbReference>
<organism evidence="8 9">
    <name type="scientific">Mycoplasma testudineum</name>
    <dbReference type="NCBI Taxonomy" id="244584"/>
    <lineage>
        <taxon>Bacteria</taxon>
        <taxon>Bacillati</taxon>
        <taxon>Mycoplasmatota</taxon>
        <taxon>Mollicutes</taxon>
        <taxon>Mycoplasmataceae</taxon>
        <taxon>Mycoplasma</taxon>
    </lineage>
</organism>
<dbReference type="RefSeq" id="WP_094254904.1">
    <property type="nucleotide sequence ID" value="NZ_NNCE01000007.1"/>
</dbReference>
<dbReference type="GO" id="GO:0005886">
    <property type="term" value="C:plasma membrane"/>
    <property type="evidence" value="ECO:0007669"/>
    <property type="project" value="UniProtKB-SubCell"/>
</dbReference>
<evidence type="ECO:0000256" key="6">
    <source>
        <dbReference type="SAM" id="Phobius"/>
    </source>
</evidence>
<dbReference type="Pfam" id="PF13091">
    <property type="entry name" value="PLDc_2"/>
    <property type="match status" value="2"/>
</dbReference>
<dbReference type="SUPFAM" id="SSF56024">
    <property type="entry name" value="Phospholipase D/nuclease"/>
    <property type="match status" value="2"/>
</dbReference>
<proteinExistence type="predicted"/>
<dbReference type="Proteomes" id="UP000295518">
    <property type="component" value="Unassembled WGS sequence"/>
</dbReference>
<evidence type="ECO:0000256" key="1">
    <source>
        <dbReference type="ARBA" id="ARBA00004651"/>
    </source>
</evidence>
<keyword evidence="4 6" id="KW-1133">Transmembrane helix</keyword>
<dbReference type="PROSITE" id="PS50035">
    <property type="entry name" value="PLD"/>
    <property type="match status" value="2"/>
</dbReference>
<protein>
    <submittedName>
        <fullName evidence="8">Cardiolipin synthase</fullName>
    </submittedName>
</protein>
<keyword evidence="2" id="KW-1003">Cell membrane</keyword>
<dbReference type="InterPro" id="IPR027379">
    <property type="entry name" value="CLS_N"/>
</dbReference>
<gene>
    <name evidence="8" type="ORF">EI74_0789</name>
</gene>
<sequence length="498" mass="58202">MKRIKEWGWYILFILVLAAVVAFFATLFIIHLTIFLYVLVSVYFVSVISAIIIFLQKRHSSAKLAWLFTIIVLPLAGHILYFTLGQKYPHRKDYIALKSQFRQTVDFEIKKEIKDKNVYETLNQLSWFNRNKLVESKVEPFIQPNDYFNSLLDSIENAKHNIWLISYLVEDGYLFQELANKLIKKKKQGIQIKWLVDDYGRRNLKKHCWHELKKNGIEISFIGQLKFTFFLSSNLYRNHRKSIIIDNEILYNGGSNISDNYISMGKDHGYFKDYNYRIEGEYVIEYAKLFASMWKRWTDQDLSLDSTITRLIPKKDIDSNADLLMVSGGPEINDPILEESIIKLINRAQKNIKIATPYFSITEPLKQAIKIALMSGIEVTLYFPSFSPQKIVASISNFEIEQLIGYGLIVKNTNDFFNHSKVGIFDNKIAYVGSMNFDIRSFYAQYENIDILHGTIVEQISKYFEILEAQSHSKTSNFSPKYLNLPKRILYNMFKPLV</sequence>
<name>A0A4R6ICC2_9MOLU</name>
<evidence type="ECO:0000313" key="8">
    <source>
        <dbReference type="EMBL" id="TDO19138.1"/>
    </source>
</evidence>
<keyword evidence="5 6" id="KW-0472">Membrane</keyword>
<keyword evidence="9" id="KW-1185">Reference proteome</keyword>
<dbReference type="InterPro" id="IPR001736">
    <property type="entry name" value="PLipase_D/transphosphatidylase"/>
</dbReference>
<evidence type="ECO:0000256" key="2">
    <source>
        <dbReference type="ARBA" id="ARBA00022475"/>
    </source>
</evidence>
<comment type="caution">
    <text evidence="8">The sequence shown here is derived from an EMBL/GenBank/DDBJ whole genome shotgun (WGS) entry which is preliminary data.</text>
</comment>
<evidence type="ECO:0000259" key="7">
    <source>
        <dbReference type="PROSITE" id="PS50035"/>
    </source>
</evidence>
<dbReference type="GO" id="GO:0030572">
    <property type="term" value="F:phosphatidyltransferase activity"/>
    <property type="evidence" value="ECO:0007669"/>
    <property type="project" value="UniProtKB-ARBA"/>
</dbReference>
<evidence type="ECO:0000313" key="9">
    <source>
        <dbReference type="Proteomes" id="UP000295518"/>
    </source>
</evidence>
<evidence type="ECO:0000256" key="5">
    <source>
        <dbReference type="ARBA" id="ARBA00023136"/>
    </source>
</evidence>
<dbReference type="PANTHER" id="PTHR21248:SF22">
    <property type="entry name" value="PHOSPHOLIPASE D"/>
    <property type="match status" value="1"/>
</dbReference>
<accession>A0A4R6ICC2</accession>
<feature type="transmembrane region" description="Helical" evidence="6">
    <location>
        <begin position="64"/>
        <end position="84"/>
    </location>
</feature>
<feature type="transmembrane region" description="Helical" evidence="6">
    <location>
        <begin position="7"/>
        <end position="28"/>
    </location>
</feature>
<dbReference type="CDD" id="cd09112">
    <property type="entry name" value="PLDc_CLS_2"/>
    <property type="match status" value="1"/>
</dbReference>